<feature type="transmembrane region" description="Helical" evidence="12">
    <location>
        <begin position="29"/>
        <end position="52"/>
    </location>
</feature>
<evidence type="ECO:0000259" key="14">
    <source>
        <dbReference type="Pfam" id="PF17039"/>
    </source>
</evidence>
<evidence type="ECO:0000256" key="11">
    <source>
        <dbReference type="ARBA" id="ARBA00023180"/>
    </source>
</evidence>
<gene>
    <name evidence="15" type="ORF">SK128_020242</name>
</gene>
<dbReference type="GO" id="GO:0008417">
    <property type="term" value="F:fucosyltransferase activity"/>
    <property type="evidence" value="ECO:0007669"/>
    <property type="project" value="InterPro"/>
</dbReference>
<evidence type="ECO:0000256" key="5">
    <source>
        <dbReference type="ARBA" id="ARBA00022679"/>
    </source>
</evidence>
<dbReference type="EMBL" id="JAXCGZ010001120">
    <property type="protein sequence ID" value="KAK7085359.1"/>
    <property type="molecule type" value="Genomic_DNA"/>
</dbReference>
<dbReference type="Pfam" id="PF00852">
    <property type="entry name" value="Glyco_transf_10"/>
    <property type="match status" value="1"/>
</dbReference>
<evidence type="ECO:0000256" key="4">
    <source>
        <dbReference type="ARBA" id="ARBA00022676"/>
    </source>
</evidence>
<dbReference type="InterPro" id="IPR001503">
    <property type="entry name" value="Glyco_trans_10"/>
</dbReference>
<dbReference type="Proteomes" id="UP001381693">
    <property type="component" value="Unassembled WGS sequence"/>
</dbReference>
<dbReference type="Pfam" id="PF17039">
    <property type="entry name" value="Glyco_tran_10_N"/>
    <property type="match status" value="1"/>
</dbReference>
<dbReference type="GO" id="GO:0032580">
    <property type="term" value="C:Golgi cisterna membrane"/>
    <property type="evidence" value="ECO:0007669"/>
    <property type="project" value="UniProtKB-SubCell"/>
</dbReference>
<feature type="non-terminal residue" evidence="15">
    <location>
        <position position="472"/>
    </location>
</feature>
<evidence type="ECO:0000313" key="16">
    <source>
        <dbReference type="Proteomes" id="UP001381693"/>
    </source>
</evidence>
<evidence type="ECO:0000259" key="13">
    <source>
        <dbReference type="Pfam" id="PF00852"/>
    </source>
</evidence>
<evidence type="ECO:0000256" key="12">
    <source>
        <dbReference type="RuleBase" id="RU003832"/>
    </source>
</evidence>
<evidence type="ECO:0000256" key="7">
    <source>
        <dbReference type="ARBA" id="ARBA00022968"/>
    </source>
</evidence>
<proteinExistence type="inferred from homology"/>
<sequence length="472" mass="53476">MADDAERGASFSTRKPLQNISGKIFQRKYLFLIFITVVYLIYSENISLNLIVSNYTQILTSDHSQPHVRVSLMNLTKFFSVNNKKPSFLNDHSDKNDNLNSEKGLDSEATNISLLDSIFHHSDFPTTGISQLLILEDSDIGISDPSKIKSSLVSEESAKYIVNTSLINKVRSETEFIVTSTLLNGNNTFSYATQSTSSASDLTIVDVTNKSENSNITYPKSYKTIVFYTNFYGGSWSAYLRNGRTDLNYHGCQVTQCVFSFDPAAASKADAVIFHETGFSPNDVPDTRDPHQRYIWMNVEAPCPEERDRFDTRHGEPNFFNWTATYHGASEITMPYGGLTPLGEEKLPSRLFPLDRNNSAYKTYMHELEKGTSALSQINGTHLPEGSKLNAFFKRPQLVAWMVSHCETASGREIYVKELKKYIPVDVYGHCGNFICGKNHLDIYCYTDVLQPNYKFYLAFENSWCNDYITEK</sequence>
<dbReference type="AlphaFoldDB" id="A0AAN9AEB2"/>
<keyword evidence="9 12" id="KW-0333">Golgi apparatus</keyword>
<evidence type="ECO:0000256" key="2">
    <source>
        <dbReference type="ARBA" id="ARBA00004922"/>
    </source>
</evidence>
<feature type="domain" description="Fucosyltransferase N-terminal" evidence="14">
    <location>
        <begin position="224"/>
        <end position="337"/>
    </location>
</feature>
<dbReference type="PANTHER" id="PTHR48438">
    <property type="entry name" value="ALPHA-(1,3)-FUCOSYLTRANSFERASE C-RELATED"/>
    <property type="match status" value="1"/>
</dbReference>
<keyword evidence="16" id="KW-1185">Reference proteome</keyword>
<keyword evidence="6 12" id="KW-0812">Transmembrane</keyword>
<evidence type="ECO:0000256" key="6">
    <source>
        <dbReference type="ARBA" id="ARBA00022692"/>
    </source>
</evidence>
<protein>
    <recommendedName>
        <fullName evidence="12">Fucosyltransferase</fullName>
        <ecNumber evidence="12">2.4.1.-</ecNumber>
    </recommendedName>
</protein>
<keyword evidence="10 12" id="KW-0472">Membrane</keyword>
<comment type="pathway">
    <text evidence="2">Protein modification; protein glycosylation.</text>
</comment>
<dbReference type="PANTHER" id="PTHR48438:SF1">
    <property type="entry name" value="ALPHA-(1,3)-FUCOSYLTRANSFERASE C-RELATED"/>
    <property type="match status" value="1"/>
</dbReference>
<dbReference type="Gene3D" id="3.40.50.11660">
    <property type="entry name" value="Glycosyl transferase family 10, C-terminal domain"/>
    <property type="match status" value="1"/>
</dbReference>
<keyword evidence="7" id="KW-0735">Signal-anchor</keyword>
<feature type="domain" description="Fucosyltransferase C-terminal" evidence="13">
    <location>
        <begin position="394"/>
        <end position="472"/>
    </location>
</feature>
<accession>A0AAN9AEB2</accession>
<keyword evidence="4 12" id="KW-0328">Glycosyltransferase</keyword>
<comment type="similarity">
    <text evidence="3 12">Belongs to the glycosyltransferase 10 family.</text>
</comment>
<keyword evidence="5 12" id="KW-0808">Transferase</keyword>
<reference evidence="15 16" key="1">
    <citation type="submission" date="2023-11" db="EMBL/GenBank/DDBJ databases">
        <title>Halocaridina rubra genome assembly.</title>
        <authorList>
            <person name="Smith C."/>
        </authorList>
    </citation>
    <scope>NUCLEOTIDE SEQUENCE [LARGE SCALE GENOMIC DNA]</scope>
    <source>
        <strain evidence="15">EP-1</strain>
        <tissue evidence="15">Whole</tissue>
    </source>
</reference>
<keyword evidence="11" id="KW-0325">Glycoprotein</keyword>
<evidence type="ECO:0000256" key="1">
    <source>
        <dbReference type="ARBA" id="ARBA00004447"/>
    </source>
</evidence>
<dbReference type="InterPro" id="IPR055270">
    <property type="entry name" value="Glyco_tran_10_C"/>
</dbReference>
<dbReference type="InterPro" id="IPR031481">
    <property type="entry name" value="Glyco_tran_10_N"/>
</dbReference>
<comment type="subcellular location">
    <subcellularLocation>
        <location evidence="1 12">Golgi apparatus</location>
        <location evidence="1 12">Golgi stack membrane</location>
        <topology evidence="1 12">Single-pass type II membrane protein</topology>
    </subcellularLocation>
</comment>
<evidence type="ECO:0000256" key="8">
    <source>
        <dbReference type="ARBA" id="ARBA00022989"/>
    </source>
</evidence>
<comment type="caution">
    <text evidence="15">The sequence shown here is derived from an EMBL/GenBank/DDBJ whole genome shotgun (WGS) entry which is preliminary data.</text>
</comment>
<evidence type="ECO:0000256" key="3">
    <source>
        <dbReference type="ARBA" id="ARBA00008919"/>
    </source>
</evidence>
<keyword evidence="8 12" id="KW-1133">Transmembrane helix</keyword>
<evidence type="ECO:0000256" key="10">
    <source>
        <dbReference type="ARBA" id="ARBA00023136"/>
    </source>
</evidence>
<dbReference type="EC" id="2.4.1.-" evidence="12"/>
<evidence type="ECO:0000256" key="9">
    <source>
        <dbReference type="ARBA" id="ARBA00023034"/>
    </source>
</evidence>
<organism evidence="15 16">
    <name type="scientific">Halocaridina rubra</name>
    <name type="common">Hawaiian red shrimp</name>
    <dbReference type="NCBI Taxonomy" id="373956"/>
    <lineage>
        <taxon>Eukaryota</taxon>
        <taxon>Metazoa</taxon>
        <taxon>Ecdysozoa</taxon>
        <taxon>Arthropoda</taxon>
        <taxon>Crustacea</taxon>
        <taxon>Multicrustacea</taxon>
        <taxon>Malacostraca</taxon>
        <taxon>Eumalacostraca</taxon>
        <taxon>Eucarida</taxon>
        <taxon>Decapoda</taxon>
        <taxon>Pleocyemata</taxon>
        <taxon>Caridea</taxon>
        <taxon>Atyoidea</taxon>
        <taxon>Atyidae</taxon>
        <taxon>Halocaridina</taxon>
    </lineage>
</organism>
<dbReference type="SUPFAM" id="SSF53756">
    <property type="entry name" value="UDP-Glycosyltransferase/glycogen phosphorylase"/>
    <property type="match status" value="1"/>
</dbReference>
<dbReference type="InterPro" id="IPR038577">
    <property type="entry name" value="GT10-like_C_sf"/>
</dbReference>
<evidence type="ECO:0000313" key="15">
    <source>
        <dbReference type="EMBL" id="KAK7085359.1"/>
    </source>
</evidence>
<name>A0AAN9AEB2_HALRR</name>